<name>A0A4S8MV12_DENBC</name>
<gene>
    <name evidence="2" type="ORF">K435DRAFT_789663</name>
</gene>
<sequence>MFHRTRDIQSRLVLESSTNQGCRRWKRLGEKKKKQREGHRWSKRLAEKKKQREALYLSQPQHVLDKGGEARNKKRQPNNLPQKSRQESPPDNLVAVVIPLLFQREGPTSERNGTGLNDFKSNGSHGYGATDAGSTADDIPSDAEHSSGPSRNFRVGSIKGAYTEQDNRNIDRNIVNRGVFHERNNINNITFNIYTWLTKVSRKILQVSF</sequence>
<feature type="compositionally biased region" description="Basic and acidic residues" evidence="1">
    <location>
        <begin position="38"/>
        <end position="53"/>
    </location>
</feature>
<evidence type="ECO:0000313" key="2">
    <source>
        <dbReference type="EMBL" id="THV06254.1"/>
    </source>
</evidence>
<feature type="region of interest" description="Disordered" evidence="1">
    <location>
        <begin position="29"/>
        <end position="92"/>
    </location>
</feature>
<organism evidence="2 3">
    <name type="scientific">Dendrothele bispora (strain CBS 962.96)</name>
    <dbReference type="NCBI Taxonomy" id="1314807"/>
    <lineage>
        <taxon>Eukaryota</taxon>
        <taxon>Fungi</taxon>
        <taxon>Dikarya</taxon>
        <taxon>Basidiomycota</taxon>
        <taxon>Agaricomycotina</taxon>
        <taxon>Agaricomycetes</taxon>
        <taxon>Agaricomycetidae</taxon>
        <taxon>Agaricales</taxon>
        <taxon>Agaricales incertae sedis</taxon>
        <taxon>Dendrothele</taxon>
    </lineage>
</organism>
<dbReference type="AlphaFoldDB" id="A0A4S8MV12"/>
<evidence type="ECO:0000256" key="1">
    <source>
        <dbReference type="SAM" id="MobiDB-lite"/>
    </source>
</evidence>
<keyword evidence="3" id="KW-1185">Reference proteome</keyword>
<feature type="compositionally biased region" description="Polar residues" evidence="1">
    <location>
        <begin position="109"/>
        <end position="124"/>
    </location>
</feature>
<accession>A0A4S8MV12</accession>
<feature type="compositionally biased region" description="Polar residues" evidence="1">
    <location>
        <begin position="77"/>
        <end position="89"/>
    </location>
</feature>
<feature type="region of interest" description="Disordered" evidence="1">
    <location>
        <begin position="104"/>
        <end position="155"/>
    </location>
</feature>
<dbReference type="Proteomes" id="UP000297245">
    <property type="component" value="Unassembled WGS sequence"/>
</dbReference>
<proteinExistence type="predicted"/>
<evidence type="ECO:0000313" key="3">
    <source>
        <dbReference type="Proteomes" id="UP000297245"/>
    </source>
</evidence>
<protein>
    <submittedName>
        <fullName evidence="2">Uncharacterized protein</fullName>
    </submittedName>
</protein>
<reference evidence="2 3" key="1">
    <citation type="journal article" date="2019" name="Nat. Ecol. Evol.">
        <title>Megaphylogeny resolves global patterns of mushroom evolution.</title>
        <authorList>
            <person name="Varga T."/>
            <person name="Krizsan K."/>
            <person name="Foldi C."/>
            <person name="Dima B."/>
            <person name="Sanchez-Garcia M."/>
            <person name="Sanchez-Ramirez S."/>
            <person name="Szollosi G.J."/>
            <person name="Szarkandi J.G."/>
            <person name="Papp V."/>
            <person name="Albert L."/>
            <person name="Andreopoulos W."/>
            <person name="Angelini C."/>
            <person name="Antonin V."/>
            <person name="Barry K.W."/>
            <person name="Bougher N.L."/>
            <person name="Buchanan P."/>
            <person name="Buyck B."/>
            <person name="Bense V."/>
            <person name="Catcheside P."/>
            <person name="Chovatia M."/>
            <person name="Cooper J."/>
            <person name="Damon W."/>
            <person name="Desjardin D."/>
            <person name="Finy P."/>
            <person name="Geml J."/>
            <person name="Haridas S."/>
            <person name="Hughes K."/>
            <person name="Justo A."/>
            <person name="Karasinski D."/>
            <person name="Kautmanova I."/>
            <person name="Kiss B."/>
            <person name="Kocsube S."/>
            <person name="Kotiranta H."/>
            <person name="LaButti K.M."/>
            <person name="Lechner B.E."/>
            <person name="Liimatainen K."/>
            <person name="Lipzen A."/>
            <person name="Lukacs Z."/>
            <person name="Mihaltcheva S."/>
            <person name="Morgado L.N."/>
            <person name="Niskanen T."/>
            <person name="Noordeloos M.E."/>
            <person name="Ohm R.A."/>
            <person name="Ortiz-Santana B."/>
            <person name="Ovrebo C."/>
            <person name="Racz N."/>
            <person name="Riley R."/>
            <person name="Savchenko A."/>
            <person name="Shiryaev A."/>
            <person name="Soop K."/>
            <person name="Spirin V."/>
            <person name="Szebenyi C."/>
            <person name="Tomsovsky M."/>
            <person name="Tulloss R.E."/>
            <person name="Uehling J."/>
            <person name="Grigoriev I.V."/>
            <person name="Vagvolgyi C."/>
            <person name="Papp T."/>
            <person name="Martin F.M."/>
            <person name="Miettinen O."/>
            <person name="Hibbett D.S."/>
            <person name="Nagy L.G."/>
        </authorList>
    </citation>
    <scope>NUCLEOTIDE SEQUENCE [LARGE SCALE GENOMIC DNA]</scope>
    <source>
        <strain evidence="2 3">CBS 962.96</strain>
    </source>
</reference>
<dbReference type="EMBL" id="ML179044">
    <property type="protein sequence ID" value="THV06254.1"/>
    <property type="molecule type" value="Genomic_DNA"/>
</dbReference>